<organism evidence="1 2">
    <name type="scientific">Apiospora marii</name>
    <dbReference type="NCBI Taxonomy" id="335849"/>
    <lineage>
        <taxon>Eukaryota</taxon>
        <taxon>Fungi</taxon>
        <taxon>Dikarya</taxon>
        <taxon>Ascomycota</taxon>
        <taxon>Pezizomycotina</taxon>
        <taxon>Sordariomycetes</taxon>
        <taxon>Xylariomycetidae</taxon>
        <taxon>Amphisphaeriales</taxon>
        <taxon>Apiosporaceae</taxon>
        <taxon>Apiospora</taxon>
    </lineage>
</organism>
<comment type="caution">
    <text evidence="1">The sequence shown here is derived from an EMBL/GenBank/DDBJ whole genome shotgun (WGS) entry which is preliminary data.</text>
</comment>
<accession>A0ABR1RK54</accession>
<proteinExistence type="predicted"/>
<evidence type="ECO:0000313" key="1">
    <source>
        <dbReference type="EMBL" id="KAK8013675.1"/>
    </source>
</evidence>
<reference evidence="1 2" key="1">
    <citation type="submission" date="2023-01" db="EMBL/GenBank/DDBJ databases">
        <title>Analysis of 21 Apiospora genomes using comparative genomics revels a genus with tremendous synthesis potential of carbohydrate active enzymes and secondary metabolites.</title>
        <authorList>
            <person name="Sorensen T."/>
        </authorList>
    </citation>
    <scope>NUCLEOTIDE SEQUENCE [LARGE SCALE GENOMIC DNA]</scope>
    <source>
        <strain evidence="1 2">CBS 20057</strain>
    </source>
</reference>
<keyword evidence="2" id="KW-1185">Reference proteome</keyword>
<gene>
    <name evidence="1" type="ORF">PG991_009268</name>
</gene>
<dbReference type="EMBL" id="JAQQWI010000013">
    <property type="protein sequence ID" value="KAK8013675.1"/>
    <property type="molecule type" value="Genomic_DNA"/>
</dbReference>
<dbReference type="Proteomes" id="UP001396898">
    <property type="component" value="Unassembled WGS sequence"/>
</dbReference>
<sequence length="136" mass="16137">MYIYSRASAVFDSHAEEHNPTCLLDTGVDLLRGIDKWIQSPNAEAIFWLHPFLRRPWLSCFLLNPEKRENNQFWIDEKEVHRRLVTQCLRVLNNSLRTDIYQVQAPGTAFSEIDPERIKRHLLPEMRGFNLQFLGW</sequence>
<evidence type="ECO:0000313" key="2">
    <source>
        <dbReference type="Proteomes" id="UP001396898"/>
    </source>
</evidence>
<protein>
    <submittedName>
        <fullName evidence="1">Uncharacterized protein</fullName>
    </submittedName>
</protein>
<name>A0ABR1RK54_9PEZI</name>